<feature type="domain" description="DUF3048" evidence="3">
    <location>
        <begin position="288"/>
        <end position="412"/>
    </location>
</feature>
<evidence type="ECO:0000259" key="3">
    <source>
        <dbReference type="Pfam" id="PF17479"/>
    </source>
</evidence>
<dbReference type="RefSeq" id="WP_062277089.1">
    <property type="nucleotide sequence ID" value="NZ_DF968179.1"/>
</dbReference>
<evidence type="ECO:0000256" key="1">
    <source>
        <dbReference type="SAM" id="MobiDB-lite"/>
    </source>
</evidence>
<organism evidence="4">
    <name type="scientific">Flexilinea flocculi</name>
    <dbReference type="NCBI Taxonomy" id="1678840"/>
    <lineage>
        <taxon>Bacteria</taxon>
        <taxon>Bacillati</taxon>
        <taxon>Chloroflexota</taxon>
        <taxon>Anaerolineae</taxon>
        <taxon>Anaerolineales</taxon>
        <taxon>Anaerolineaceae</taxon>
        <taxon>Flexilinea</taxon>
    </lineage>
</organism>
<dbReference type="InterPro" id="IPR023158">
    <property type="entry name" value="YerB-like_sf"/>
</dbReference>
<evidence type="ECO:0000256" key="2">
    <source>
        <dbReference type="SAM" id="SignalP"/>
    </source>
</evidence>
<dbReference type="SUPFAM" id="SSF159774">
    <property type="entry name" value="YerB-like"/>
    <property type="match status" value="1"/>
</dbReference>
<sequence>MKKNILFKLLIGMIAVFLLSSAMRAYQVNDGDMATNQPPITEPVQTESAEQITETDTASPIETMPAPVNTMAETEIVPAESTENPENTVEATVESSKSPTVAAATAIPASPGTLPLVNPLTGQSISNPDYLTYPPVLIPISRYPDGNRPSAGLSQAPWVFEMYANTGESRPIALFYGSLPETTKAMEPYVGAMSGALLGLESLRKQYQALLLTTGNPQYVEDAGILNNEKWFGLAGDEKYPDIPVAHIQNYLEKWKKRLVIPDIEGLTIPFSIGVVKEGKHGQSLFMRYASFNQILWQFDAKDGLYHRSQNSSSNPEIVEDVDILNDRPIAVQNLIVLFASHTLVGTEGNFTVNFNYVEKNPAIIFRDGIMYQVYWTTKSEAYERETERMRPIRFIDEAGNAFPLKPGQSWVHIISTGNPYYETSTALGNEVSQGTGFWKIPYISVKPEEKEIALSENKELVEILQVTK</sequence>
<keyword evidence="2" id="KW-0732">Signal</keyword>
<reference evidence="4" key="1">
    <citation type="journal article" date="2015" name="Genome Announc.">
        <title>Draft Genome Sequence of Anaerolineae Strain TC1, a Novel Isolate from a Methanogenic Wastewater Treatment System.</title>
        <authorList>
            <person name="Matsuura N."/>
            <person name="Tourlousse D.M."/>
            <person name="Sun L."/>
            <person name="Toyonaga M."/>
            <person name="Kuroda K."/>
            <person name="Ohashi A."/>
            <person name="Cruz R."/>
            <person name="Yamaguchi T."/>
            <person name="Sekiguchi Y."/>
        </authorList>
    </citation>
    <scope>NUCLEOTIDE SEQUENCE [LARGE SCALE GENOMIC DNA]</scope>
    <source>
        <strain evidence="4">TC1</strain>
    </source>
</reference>
<gene>
    <name evidence="4" type="ORF">ATC1_11131</name>
</gene>
<dbReference type="Gene3D" id="3.50.90.10">
    <property type="entry name" value="YerB-like"/>
    <property type="match status" value="1"/>
</dbReference>
<accession>A0A0K8PAP0</accession>
<dbReference type="InterPro" id="IPR035328">
    <property type="entry name" value="DUF3048_C"/>
</dbReference>
<evidence type="ECO:0000313" key="5">
    <source>
        <dbReference type="Proteomes" id="UP000053370"/>
    </source>
</evidence>
<dbReference type="STRING" id="1678840.ATC1_11131"/>
<dbReference type="Proteomes" id="UP000053370">
    <property type="component" value="Unassembled WGS sequence"/>
</dbReference>
<feature type="compositionally biased region" description="Polar residues" evidence="1">
    <location>
        <begin position="43"/>
        <end position="60"/>
    </location>
</feature>
<name>A0A0K8PAP0_9CHLR</name>
<proteinExistence type="predicted"/>
<keyword evidence="5" id="KW-1185">Reference proteome</keyword>
<dbReference type="EMBL" id="DF968179">
    <property type="protein sequence ID" value="GAP39210.1"/>
    <property type="molecule type" value="Genomic_DNA"/>
</dbReference>
<feature type="chain" id="PRO_5005513910" description="DUF3048 domain-containing protein" evidence="2">
    <location>
        <begin position="26"/>
        <end position="469"/>
    </location>
</feature>
<protein>
    <recommendedName>
        <fullName evidence="3">DUF3048 domain-containing protein</fullName>
    </recommendedName>
</protein>
<feature type="signal peptide" evidence="2">
    <location>
        <begin position="1"/>
        <end position="25"/>
    </location>
</feature>
<dbReference type="AlphaFoldDB" id="A0A0K8PAP0"/>
<evidence type="ECO:0000313" key="4">
    <source>
        <dbReference type="EMBL" id="GAP39210.1"/>
    </source>
</evidence>
<dbReference type="OrthoDB" id="156071at2"/>
<dbReference type="Pfam" id="PF17479">
    <property type="entry name" value="DUF3048_C"/>
    <property type="match status" value="1"/>
</dbReference>
<feature type="region of interest" description="Disordered" evidence="1">
    <location>
        <begin position="43"/>
        <end position="64"/>
    </location>
</feature>